<evidence type="ECO:0000256" key="1">
    <source>
        <dbReference type="SAM" id="MobiDB-lite"/>
    </source>
</evidence>
<proteinExistence type="predicted"/>
<sequence>MTLSGSRSLRTDLSQKEPTRQIFSHVASTQSPPPHTHNSPHPYGSNTSPPDGTRSALQGQAKGMEDVSLNKMERCLLLDGHLRDHSDNMDAISVANRSRLLQTQAG</sequence>
<feature type="compositionally biased region" description="Basic and acidic residues" evidence="1">
    <location>
        <begin position="9"/>
        <end position="19"/>
    </location>
</feature>
<organism evidence="2 3">
    <name type="scientific">Champsocephalus esox</name>
    <name type="common">pike icefish</name>
    <dbReference type="NCBI Taxonomy" id="159716"/>
    <lineage>
        <taxon>Eukaryota</taxon>
        <taxon>Metazoa</taxon>
        <taxon>Chordata</taxon>
        <taxon>Craniata</taxon>
        <taxon>Vertebrata</taxon>
        <taxon>Euteleostomi</taxon>
        <taxon>Actinopterygii</taxon>
        <taxon>Neopterygii</taxon>
        <taxon>Teleostei</taxon>
        <taxon>Neoteleostei</taxon>
        <taxon>Acanthomorphata</taxon>
        <taxon>Eupercaria</taxon>
        <taxon>Perciformes</taxon>
        <taxon>Notothenioidei</taxon>
        <taxon>Channichthyidae</taxon>
        <taxon>Champsocephalus</taxon>
    </lineage>
</organism>
<evidence type="ECO:0000313" key="3">
    <source>
        <dbReference type="Proteomes" id="UP001335648"/>
    </source>
</evidence>
<reference evidence="2 3" key="1">
    <citation type="journal article" date="2023" name="Mol. Biol. Evol.">
        <title>Genomics of Secondarily Temperate Adaptation in the Only Non-Antarctic Icefish.</title>
        <authorList>
            <person name="Rivera-Colon A.G."/>
            <person name="Rayamajhi N."/>
            <person name="Minhas B.F."/>
            <person name="Madrigal G."/>
            <person name="Bilyk K.T."/>
            <person name="Yoon V."/>
            <person name="Hune M."/>
            <person name="Gregory S."/>
            <person name="Cheng C.H.C."/>
            <person name="Catchen J.M."/>
        </authorList>
    </citation>
    <scope>NUCLEOTIDE SEQUENCE [LARGE SCALE GENOMIC DNA]</scope>
    <source>
        <strain evidence="2">JC2023a</strain>
    </source>
</reference>
<dbReference type="EMBL" id="JAULUE010002055">
    <property type="protein sequence ID" value="KAK5892936.1"/>
    <property type="molecule type" value="Genomic_DNA"/>
</dbReference>
<feature type="region of interest" description="Disordered" evidence="1">
    <location>
        <begin position="1"/>
        <end position="66"/>
    </location>
</feature>
<gene>
    <name evidence="2" type="ORF">CesoFtcFv8_013278</name>
</gene>
<accession>A0AAN8BW32</accession>
<feature type="compositionally biased region" description="Polar residues" evidence="1">
    <location>
        <begin position="44"/>
        <end position="58"/>
    </location>
</feature>
<name>A0AAN8BW32_9TELE</name>
<dbReference type="Proteomes" id="UP001335648">
    <property type="component" value="Unassembled WGS sequence"/>
</dbReference>
<evidence type="ECO:0000313" key="2">
    <source>
        <dbReference type="EMBL" id="KAK5892936.1"/>
    </source>
</evidence>
<protein>
    <submittedName>
        <fullName evidence="2">Uncharacterized protein</fullName>
    </submittedName>
</protein>
<dbReference type="AlphaFoldDB" id="A0AAN8BW32"/>
<keyword evidence="3" id="KW-1185">Reference proteome</keyword>
<comment type="caution">
    <text evidence="2">The sequence shown here is derived from an EMBL/GenBank/DDBJ whole genome shotgun (WGS) entry which is preliminary data.</text>
</comment>